<dbReference type="Gene3D" id="3.30.1330.10">
    <property type="entry name" value="PurM-like, N-terminal domain"/>
    <property type="match status" value="1"/>
</dbReference>
<dbReference type="CDD" id="cd02196">
    <property type="entry name" value="PurM"/>
    <property type="match status" value="1"/>
</dbReference>
<evidence type="ECO:0000313" key="15">
    <source>
        <dbReference type="EMBL" id="MBM7704239.1"/>
    </source>
</evidence>
<dbReference type="Pfam" id="PF02769">
    <property type="entry name" value="AIRS_C"/>
    <property type="match status" value="1"/>
</dbReference>
<evidence type="ECO:0000256" key="9">
    <source>
        <dbReference type="ARBA" id="ARBA00032931"/>
    </source>
</evidence>
<comment type="catalytic activity">
    <reaction evidence="11 12">
        <text>2-formamido-N(1)-(5-O-phospho-beta-D-ribosyl)acetamidine + ATP = 5-amino-1-(5-phospho-beta-D-ribosyl)imidazole + ADP + phosphate + H(+)</text>
        <dbReference type="Rhea" id="RHEA:23032"/>
        <dbReference type="ChEBI" id="CHEBI:15378"/>
        <dbReference type="ChEBI" id="CHEBI:30616"/>
        <dbReference type="ChEBI" id="CHEBI:43474"/>
        <dbReference type="ChEBI" id="CHEBI:137981"/>
        <dbReference type="ChEBI" id="CHEBI:147287"/>
        <dbReference type="ChEBI" id="CHEBI:456216"/>
        <dbReference type="EC" id="6.3.3.1"/>
    </reaction>
</comment>
<evidence type="ECO:0000256" key="1">
    <source>
        <dbReference type="ARBA" id="ARBA00004686"/>
    </source>
</evidence>
<accession>A0ABS2R0H4</accession>
<dbReference type="InterPro" id="IPR004733">
    <property type="entry name" value="PurM_cligase"/>
</dbReference>
<evidence type="ECO:0000256" key="6">
    <source>
        <dbReference type="ARBA" id="ARBA00022741"/>
    </source>
</evidence>
<evidence type="ECO:0000256" key="5">
    <source>
        <dbReference type="ARBA" id="ARBA00022598"/>
    </source>
</evidence>
<feature type="domain" description="PurM-like N-terminal" evidence="13">
    <location>
        <begin position="56"/>
        <end position="161"/>
    </location>
</feature>
<dbReference type="EC" id="6.3.3.1" evidence="3 12"/>
<protein>
    <recommendedName>
        <fullName evidence="4 12">Phosphoribosylformylglycinamidine cyclo-ligase</fullName>
        <ecNumber evidence="3 12">6.3.3.1</ecNumber>
    </recommendedName>
    <alternativeName>
        <fullName evidence="9 12">AIR synthase</fullName>
    </alternativeName>
    <alternativeName>
        <fullName evidence="10 12">AIRS</fullName>
    </alternativeName>
    <alternativeName>
        <fullName evidence="8 12">Phosphoribosyl-aminoimidazole synthetase</fullName>
    </alternativeName>
</protein>
<comment type="subcellular location">
    <subcellularLocation>
        <location evidence="12">Cytoplasm</location>
    </subcellularLocation>
</comment>
<dbReference type="EMBL" id="JAFBFC010000006">
    <property type="protein sequence ID" value="MBM7704239.1"/>
    <property type="molecule type" value="Genomic_DNA"/>
</dbReference>
<dbReference type="RefSeq" id="WP_205188252.1">
    <property type="nucleotide sequence ID" value="NZ_JAFBFC010000006.1"/>
</dbReference>
<keyword evidence="5 12" id="KW-0436">Ligase</keyword>
<evidence type="ECO:0000313" key="16">
    <source>
        <dbReference type="Proteomes" id="UP000809829"/>
    </source>
</evidence>
<evidence type="ECO:0000256" key="8">
    <source>
        <dbReference type="ARBA" id="ARBA00031908"/>
    </source>
</evidence>
<dbReference type="PANTHER" id="PTHR10520:SF12">
    <property type="entry name" value="TRIFUNCTIONAL PURINE BIOSYNTHETIC PROTEIN ADENOSINE-3"/>
    <property type="match status" value="1"/>
</dbReference>
<feature type="domain" description="PurM-like C-terminal" evidence="14">
    <location>
        <begin position="174"/>
        <end position="338"/>
    </location>
</feature>
<dbReference type="InterPro" id="IPR036676">
    <property type="entry name" value="PurM-like_C_sf"/>
</dbReference>
<evidence type="ECO:0000259" key="13">
    <source>
        <dbReference type="Pfam" id="PF00586"/>
    </source>
</evidence>
<dbReference type="HAMAP" id="MF_00741">
    <property type="entry name" value="AIRS"/>
    <property type="match status" value="1"/>
</dbReference>
<proteinExistence type="inferred from homology"/>
<dbReference type="InterPro" id="IPR016188">
    <property type="entry name" value="PurM-like_N"/>
</dbReference>
<comment type="pathway">
    <text evidence="1 12">Purine metabolism; IMP biosynthesis via de novo pathway; 5-amino-1-(5-phospho-D-ribosyl)imidazole from N(2)-formyl-N(1)-(5-phospho-D-ribosyl)glycinamide: step 2/2.</text>
</comment>
<evidence type="ECO:0000256" key="3">
    <source>
        <dbReference type="ARBA" id="ARBA00013047"/>
    </source>
</evidence>
<dbReference type="SUPFAM" id="SSF55326">
    <property type="entry name" value="PurM N-terminal domain-like"/>
    <property type="match status" value="1"/>
</dbReference>
<evidence type="ECO:0000256" key="4">
    <source>
        <dbReference type="ARBA" id="ARBA00020367"/>
    </source>
</evidence>
<keyword evidence="12" id="KW-0658">Purine biosynthesis</keyword>
<evidence type="ECO:0000256" key="11">
    <source>
        <dbReference type="ARBA" id="ARBA00049057"/>
    </source>
</evidence>
<evidence type="ECO:0000256" key="10">
    <source>
        <dbReference type="ARBA" id="ARBA00033093"/>
    </source>
</evidence>
<keyword evidence="6 12" id="KW-0547">Nucleotide-binding</keyword>
<dbReference type="Gene3D" id="3.90.650.10">
    <property type="entry name" value="PurM-like C-terminal domain"/>
    <property type="match status" value="1"/>
</dbReference>
<dbReference type="PANTHER" id="PTHR10520">
    <property type="entry name" value="TRIFUNCTIONAL PURINE BIOSYNTHETIC PROTEIN ADENOSINE-3-RELATED"/>
    <property type="match status" value="1"/>
</dbReference>
<keyword evidence="7 12" id="KW-0067">ATP-binding</keyword>
<evidence type="ECO:0000256" key="12">
    <source>
        <dbReference type="HAMAP-Rule" id="MF_00741"/>
    </source>
</evidence>
<keyword evidence="12" id="KW-0963">Cytoplasm</keyword>
<organism evidence="15 16">
    <name type="scientific">Priestia iocasae</name>
    <dbReference type="NCBI Taxonomy" id="2291674"/>
    <lineage>
        <taxon>Bacteria</taxon>
        <taxon>Bacillati</taxon>
        <taxon>Bacillota</taxon>
        <taxon>Bacilli</taxon>
        <taxon>Bacillales</taxon>
        <taxon>Bacillaceae</taxon>
        <taxon>Priestia</taxon>
    </lineage>
</organism>
<dbReference type="GO" id="GO:0004641">
    <property type="term" value="F:phosphoribosylformylglycinamidine cyclo-ligase activity"/>
    <property type="evidence" value="ECO:0007669"/>
    <property type="project" value="UniProtKB-EC"/>
</dbReference>
<dbReference type="Proteomes" id="UP000809829">
    <property type="component" value="Unassembled WGS sequence"/>
</dbReference>
<dbReference type="NCBIfam" id="TIGR00878">
    <property type="entry name" value="purM"/>
    <property type="match status" value="1"/>
</dbReference>
<dbReference type="SUPFAM" id="SSF56042">
    <property type="entry name" value="PurM C-terminal domain-like"/>
    <property type="match status" value="1"/>
</dbReference>
<name>A0ABS2R0H4_9BACI</name>
<dbReference type="Pfam" id="PF00586">
    <property type="entry name" value="AIRS"/>
    <property type="match status" value="1"/>
</dbReference>
<dbReference type="InterPro" id="IPR010918">
    <property type="entry name" value="PurM-like_C_dom"/>
</dbReference>
<gene>
    <name evidence="12" type="primary">purM</name>
    <name evidence="15" type="ORF">JOC83_003094</name>
</gene>
<evidence type="ECO:0000256" key="7">
    <source>
        <dbReference type="ARBA" id="ARBA00022840"/>
    </source>
</evidence>
<keyword evidence="16" id="KW-1185">Reference proteome</keyword>
<dbReference type="InterPro" id="IPR036921">
    <property type="entry name" value="PurM-like_N_sf"/>
</dbReference>
<evidence type="ECO:0000256" key="2">
    <source>
        <dbReference type="ARBA" id="ARBA00010280"/>
    </source>
</evidence>
<sequence length="345" mass="37165">MSQSYKQAGVNLEAGYESVERIKKHVKRTVRPGVMGTVGGFGGMFDLSSLNLKEPVLVSGTDGVGTKLKLAFVMDKHDTIGMDVVAMCVNDVLVQGAQPLYFLDYIACGKAVPEKIEQIVKGIADGCEQANCALIGGETAEMPGLYEEDEYDLAGFTVGAVEKADIITGESIEQGDILIGISSSGIHSNGYSLVRKIVDDAKLDVHHTYKGFNQNLGEELLTPTKIYVKPIVKALQSASIAGMAHITGGGFIENIPRMLPEGLGVEIDYGSWPIPFIFDFLQEHGKLSRFEMFEVFNMGIGFVLAVKHEQLHAVIEAIEAEGEKAFIIGRVKEGAGVTFGGGRME</sequence>
<reference evidence="15 16" key="1">
    <citation type="submission" date="2021-01" db="EMBL/GenBank/DDBJ databases">
        <title>Genomic Encyclopedia of Type Strains, Phase IV (KMG-IV): sequencing the most valuable type-strain genomes for metagenomic binning, comparative biology and taxonomic classification.</title>
        <authorList>
            <person name="Goeker M."/>
        </authorList>
    </citation>
    <scope>NUCLEOTIDE SEQUENCE [LARGE SCALE GENOMIC DNA]</scope>
    <source>
        <strain evidence="15 16">DSM 104297</strain>
    </source>
</reference>
<comment type="caution">
    <text evidence="15">The sequence shown here is derived from an EMBL/GenBank/DDBJ whole genome shotgun (WGS) entry which is preliminary data.</text>
</comment>
<comment type="similarity">
    <text evidence="2 12">Belongs to the AIR synthase family.</text>
</comment>
<evidence type="ECO:0000259" key="14">
    <source>
        <dbReference type="Pfam" id="PF02769"/>
    </source>
</evidence>